<keyword evidence="7" id="KW-1185">Reference proteome</keyword>
<organism evidence="6 7">
    <name type="scientific">Microlunatus soli</name>
    <dbReference type="NCBI Taxonomy" id="630515"/>
    <lineage>
        <taxon>Bacteria</taxon>
        <taxon>Bacillati</taxon>
        <taxon>Actinomycetota</taxon>
        <taxon>Actinomycetes</taxon>
        <taxon>Propionibacteriales</taxon>
        <taxon>Propionibacteriaceae</taxon>
        <taxon>Microlunatus</taxon>
    </lineage>
</organism>
<protein>
    <submittedName>
        <fullName evidence="6">Iron complex transport system substrate-binding protein</fullName>
    </submittedName>
</protein>
<dbReference type="OrthoDB" id="1846031at2"/>
<reference evidence="6 7" key="1">
    <citation type="submission" date="2016-10" db="EMBL/GenBank/DDBJ databases">
        <authorList>
            <person name="de Groot N.N."/>
        </authorList>
    </citation>
    <scope>NUCLEOTIDE SEQUENCE [LARGE SCALE GENOMIC DNA]</scope>
    <source>
        <strain evidence="6 7">DSM 21800</strain>
    </source>
</reference>
<evidence type="ECO:0000256" key="4">
    <source>
        <dbReference type="ARBA" id="ARBA00022729"/>
    </source>
</evidence>
<dbReference type="PROSITE" id="PS50983">
    <property type="entry name" value="FE_B12_PBP"/>
    <property type="match status" value="1"/>
</dbReference>
<evidence type="ECO:0000256" key="3">
    <source>
        <dbReference type="ARBA" id="ARBA00022448"/>
    </source>
</evidence>
<evidence type="ECO:0000259" key="5">
    <source>
        <dbReference type="PROSITE" id="PS50983"/>
    </source>
</evidence>
<dbReference type="InterPro" id="IPR002491">
    <property type="entry name" value="ABC_transptr_periplasmic_BD"/>
</dbReference>
<keyword evidence="4" id="KW-0732">Signal</keyword>
<dbReference type="STRING" id="630515.SAMN04489812_3538"/>
<feature type="domain" description="Fe/B12 periplasmic-binding" evidence="5">
    <location>
        <begin position="46"/>
        <end position="303"/>
    </location>
</feature>
<dbReference type="AlphaFoldDB" id="A0A1H1W8I5"/>
<dbReference type="GO" id="GO:1901678">
    <property type="term" value="P:iron coordination entity transport"/>
    <property type="evidence" value="ECO:0007669"/>
    <property type="project" value="UniProtKB-ARBA"/>
</dbReference>
<dbReference type="InterPro" id="IPR051313">
    <property type="entry name" value="Bact_iron-sidero_bind"/>
</dbReference>
<comment type="similarity">
    <text evidence="2">Belongs to the bacterial solute-binding protein 8 family.</text>
</comment>
<dbReference type="SUPFAM" id="SSF53807">
    <property type="entry name" value="Helical backbone' metal receptor"/>
    <property type="match status" value="1"/>
</dbReference>
<proteinExistence type="inferred from homology"/>
<gene>
    <name evidence="6" type="ORF">SAMN04489812_3538</name>
</gene>
<sequence length="307" mass="33269">MILAGAAAGGLVGCNSSGSSSARTSPASAVVRHKFGSTAVPADVRRVVTVGWNDQDFVLPFGIVPVGVRGWFDNYDRLPWVQRSTAGRPLPVVSTDEIDFEQIAAARPELILAIYETVDQATYRRLSEIAPTVVQPAGRRDEETPWDAQLLITGQALGREDRAHALIKDVQTAVDRAKTEHPEFVGAVLVEDYGPENGGHYLIGKGDPRRALVDALGFATQQQKGELSEEKLSILDRDILFVLGATESQMLRSKLFARLQVVKQGRTLYTSFESDLAAALSYSGPDALLYAVDALVPRLAAALKRRS</sequence>
<evidence type="ECO:0000313" key="7">
    <source>
        <dbReference type="Proteomes" id="UP000199103"/>
    </source>
</evidence>
<evidence type="ECO:0000313" key="6">
    <source>
        <dbReference type="EMBL" id="SDS93413.1"/>
    </source>
</evidence>
<dbReference type="Pfam" id="PF01497">
    <property type="entry name" value="Peripla_BP_2"/>
    <property type="match status" value="1"/>
</dbReference>
<comment type="subcellular location">
    <subcellularLocation>
        <location evidence="1">Cell envelope</location>
    </subcellularLocation>
</comment>
<dbReference type="GO" id="GO:0030288">
    <property type="term" value="C:outer membrane-bounded periplasmic space"/>
    <property type="evidence" value="ECO:0007669"/>
    <property type="project" value="TreeGrafter"/>
</dbReference>
<dbReference type="PANTHER" id="PTHR30532:SF24">
    <property type="entry name" value="FERRIC ENTEROBACTIN-BINDING PERIPLASMIC PROTEIN FEPB"/>
    <property type="match status" value="1"/>
</dbReference>
<accession>A0A1H1W8I5</accession>
<evidence type="ECO:0000256" key="1">
    <source>
        <dbReference type="ARBA" id="ARBA00004196"/>
    </source>
</evidence>
<dbReference type="Proteomes" id="UP000199103">
    <property type="component" value="Chromosome I"/>
</dbReference>
<name>A0A1H1W8I5_9ACTN</name>
<dbReference type="Gene3D" id="3.40.50.1980">
    <property type="entry name" value="Nitrogenase molybdenum iron protein domain"/>
    <property type="match status" value="2"/>
</dbReference>
<dbReference type="EMBL" id="LT629772">
    <property type="protein sequence ID" value="SDS93413.1"/>
    <property type="molecule type" value="Genomic_DNA"/>
</dbReference>
<evidence type="ECO:0000256" key="2">
    <source>
        <dbReference type="ARBA" id="ARBA00008814"/>
    </source>
</evidence>
<dbReference type="PANTHER" id="PTHR30532">
    <property type="entry name" value="IRON III DICITRATE-BINDING PERIPLASMIC PROTEIN"/>
    <property type="match status" value="1"/>
</dbReference>
<keyword evidence="3" id="KW-0813">Transport</keyword>